<name>A0ABP6ZZF2_9ACTN</name>
<evidence type="ECO:0000313" key="4">
    <source>
        <dbReference type="Proteomes" id="UP001501074"/>
    </source>
</evidence>
<comment type="caution">
    <text evidence="3">The sequence shown here is derived from an EMBL/GenBank/DDBJ whole genome shotgun (WGS) entry which is preliminary data.</text>
</comment>
<evidence type="ECO:0000256" key="1">
    <source>
        <dbReference type="SAM" id="MobiDB-lite"/>
    </source>
</evidence>
<feature type="transmembrane region" description="Helical" evidence="2">
    <location>
        <begin position="20"/>
        <end position="37"/>
    </location>
</feature>
<dbReference type="Pfam" id="PF11298">
    <property type="entry name" value="DUF3099"/>
    <property type="match status" value="1"/>
</dbReference>
<sequence>MRRTGNEPNSARSPLRLRLGLALTGLVSSTIAAVVLAGRESTAIVLVFAAVAVSAAVDLLVVVRRIRQGPHFQPGSQVPPYPPVDPPPRPPRERRPVDEGTRVRRYLLIMGTCVLLVIAAWTVVRPISTGAAVVMGIVAAVLPPVAVFVAGLGANLSGGGTGPGWQRRPRDGGLGN</sequence>
<evidence type="ECO:0000313" key="3">
    <source>
        <dbReference type="EMBL" id="GAA3619217.1"/>
    </source>
</evidence>
<gene>
    <name evidence="3" type="ORF">GCM10022223_40040</name>
</gene>
<keyword evidence="2" id="KW-1133">Transmembrane helix</keyword>
<keyword evidence="2" id="KW-0812">Transmembrane</keyword>
<dbReference type="RefSeq" id="WP_231480902.1">
    <property type="nucleotide sequence ID" value="NZ_BAAAZO010000006.1"/>
</dbReference>
<dbReference type="EMBL" id="BAAAZO010000006">
    <property type="protein sequence ID" value="GAA3619217.1"/>
    <property type="molecule type" value="Genomic_DNA"/>
</dbReference>
<organism evidence="3 4">
    <name type="scientific">Kineosporia mesophila</name>
    <dbReference type="NCBI Taxonomy" id="566012"/>
    <lineage>
        <taxon>Bacteria</taxon>
        <taxon>Bacillati</taxon>
        <taxon>Actinomycetota</taxon>
        <taxon>Actinomycetes</taxon>
        <taxon>Kineosporiales</taxon>
        <taxon>Kineosporiaceae</taxon>
        <taxon>Kineosporia</taxon>
    </lineage>
</organism>
<feature type="region of interest" description="Disordered" evidence="1">
    <location>
        <begin position="73"/>
        <end position="97"/>
    </location>
</feature>
<proteinExistence type="predicted"/>
<dbReference type="InterPro" id="IPR021449">
    <property type="entry name" value="DUF3099"/>
</dbReference>
<reference evidence="4" key="1">
    <citation type="journal article" date="2019" name="Int. J. Syst. Evol. Microbiol.">
        <title>The Global Catalogue of Microorganisms (GCM) 10K type strain sequencing project: providing services to taxonomists for standard genome sequencing and annotation.</title>
        <authorList>
            <consortium name="The Broad Institute Genomics Platform"/>
            <consortium name="The Broad Institute Genome Sequencing Center for Infectious Disease"/>
            <person name="Wu L."/>
            <person name="Ma J."/>
        </authorList>
    </citation>
    <scope>NUCLEOTIDE SEQUENCE [LARGE SCALE GENOMIC DNA]</scope>
    <source>
        <strain evidence="4">JCM 16902</strain>
    </source>
</reference>
<accession>A0ABP6ZZF2</accession>
<evidence type="ECO:0000256" key="2">
    <source>
        <dbReference type="SAM" id="Phobius"/>
    </source>
</evidence>
<protein>
    <submittedName>
        <fullName evidence="3">Uncharacterized protein</fullName>
    </submittedName>
</protein>
<keyword evidence="4" id="KW-1185">Reference proteome</keyword>
<dbReference type="InterPro" id="IPR045924">
    <property type="entry name" value="DUF6343"/>
</dbReference>
<feature type="transmembrane region" description="Helical" evidence="2">
    <location>
        <begin position="43"/>
        <end position="63"/>
    </location>
</feature>
<feature type="transmembrane region" description="Helical" evidence="2">
    <location>
        <begin position="106"/>
        <end position="124"/>
    </location>
</feature>
<feature type="transmembrane region" description="Helical" evidence="2">
    <location>
        <begin position="130"/>
        <end position="152"/>
    </location>
</feature>
<feature type="compositionally biased region" description="Pro residues" evidence="1">
    <location>
        <begin position="77"/>
        <end position="89"/>
    </location>
</feature>
<dbReference type="Proteomes" id="UP001501074">
    <property type="component" value="Unassembled WGS sequence"/>
</dbReference>
<keyword evidence="2" id="KW-0472">Membrane</keyword>
<dbReference type="Pfam" id="PF19870">
    <property type="entry name" value="DUF6343"/>
    <property type="match status" value="1"/>
</dbReference>